<feature type="compositionally biased region" description="Pro residues" evidence="1">
    <location>
        <begin position="1"/>
        <end position="11"/>
    </location>
</feature>
<dbReference type="AlphaFoldDB" id="A0A3N4I444"/>
<organism evidence="2 3">
    <name type="scientific">Ascobolus immersus RN42</name>
    <dbReference type="NCBI Taxonomy" id="1160509"/>
    <lineage>
        <taxon>Eukaryota</taxon>
        <taxon>Fungi</taxon>
        <taxon>Dikarya</taxon>
        <taxon>Ascomycota</taxon>
        <taxon>Pezizomycotina</taxon>
        <taxon>Pezizomycetes</taxon>
        <taxon>Pezizales</taxon>
        <taxon>Ascobolaceae</taxon>
        <taxon>Ascobolus</taxon>
    </lineage>
</organism>
<reference evidence="2 3" key="1">
    <citation type="journal article" date="2018" name="Nat. Ecol. Evol.">
        <title>Pezizomycetes genomes reveal the molecular basis of ectomycorrhizal truffle lifestyle.</title>
        <authorList>
            <person name="Murat C."/>
            <person name="Payen T."/>
            <person name="Noel B."/>
            <person name="Kuo A."/>
            <person name="Morin E."/>
            <person name="Chen J."/>
            <person name="Kohler A."/>
            <person name="Krizsan K."/>
            <person name="Balestrini R."/>
            <person name="Da Silva C."/>
            <person name="Montanini B."/>
            <person name="Hainaut M."/>
            <person name="Levati E."/>
            <person name="Barry K.W."/>
            <person name="Belfiori B."/>
            <person name="Cichocki N."/>
            <person name="Clum A."/>
            <person name="Dockter R.B."/>
            <person name="Fauchery L."/>
            <person name="Guy J."/>
            <person name="Iotti M."/>
            <person name="Le Tacon F."/>
            <person name="Lindquist E.A."/>
            <person name="Lipzen A."/>
            <person name="Malagnac F."/>
            <person name="Mello A."/>
            <person name="Molinier V."/>
            <person name="Miyauchi S."/>
            <person name="Poulain J."/>
            <person name="Riccioni C."/>
            <person name="Rubini A."/>
            <person name="Sitrit Y."/>
            <person name="Splivallo R."/>
            <person name="Traeger S."/>
            <person name="Wang M."/>
            <person name="Zifcakova L."/>
            <person name="Wipf D."/>
            <person name="Zambonelli A."/>
            <person name="Paolocci F."/>
            <person name="Nowrousian M."/>
            <person name="Ottonello S."/>
            <person name="Baldrian P."/>
            <person name="Spatafora J.W."/>
            <person name="Henrissat B."/>
            <person name="Nagy L.G."/>
            <person name="Aury J.M."/>
            <person name="Wincker P."/>
            <person name="Grigoriev I.V."/>
            <person name="Bonfante P."/>
            <person name="Martin F.M."/>
        </authorList>
    </citation>
    <scope>NUCLEOTIDE SEQUENCE [LARGE SCALE GENOMIC DNA]</scope>
    <source>
        <strain evidence="2 3">RN42</strain>
    </source>
</reference>
<evidence type="ECO:0000256" key="1">
    <source>
        <dbReference type="SAM" id="MobiDB-lite"/>
    </source>
</evidence>
<name>A0A3N4I444_ASCIM</name>
<feature type="compositionally biased region" description="Low complexity" evidence="1">
    <location>
        <begin position="51"/>
        <end position="62"/>
    </location>
</feature>
<dbReference type="Proteomes" id="UP000275078">
    <property type="component" value="Unassembled WGS sequence"/>
</dbReference>
<evidence type="ECO:0000313" key="3">
    <source>
        <dbReference type="Proteomes" id="UP000275078"/>
    </source>
</evidence>
<feature type="region of interest" description="Disordered" evidence="1">
    <location>
        <begin position="1"/>
        <end position="89"/>
    </location>
</feature>
<feature type="compositionally biased region" description="Polar residues" evidence="1">
    <location>
        <begin position="33"/>
        <end position="44"/>
    </location>
</feature>
<keyword evidence="3" id="KW-1185">Reference proteome</keyword>
<accession>A0A3N4I444</accession>
<proteinExistence type="predicted"/>
<dbReference type="EMBL" id="ML119690">
    <property type="protein sequence ID" value="RPA80227.1"/>
    <property type="molecule type" value="Genomic_DNA"/>
</dbReference>
<gene>
    <name evidence="2" type="ORF">BJ508DRAFT_415487</name>
</gene>
<sequence length="89" mass="9464">MIPNFEDPPPSRFHTPTTTPPSSSPEPLLISVSRPQNLDTSPLSPKNAHATSNSTNSSSSPPDVGRLTGLTHAPLGDHSAGWKWSVRGR</sequence>
<protein>
    <submittedName>
        <fullName evidence="2">Uncharacterized protein</fullName>
    </submittedName>
</protein>
<evidence type="ECO:0000313" key="2">
    <source>
        <dbReference type="EMBL" id="RPA80227.1"/>
    </source>
</evidence>